<proteinExistence type="predicted"/>
<feature type="region of interest" description="Disordered" evidence="1">
    <location>
        <begin position="21"/>
        <end position="76"/>
    </location>
</feature>
<feature type="non-terminal residue" evidence="2">
    <location>
        <position position="1"/>
    </location>
</feature>
<protein>
    <submittedName>
        <fullName evidence="2">Uncharacterized protein</fullName>
    </submittedName>
</protein>
<dbReference type="EMBL" id="JACVVK020000172">
    <property type="protein sequence ID" value="KAK7486927.1"/>
    <property type="molecule type" value="Genomic_DNA"/>
</dbReference>
<evidence type="ECO:0000313" key="2">
    <source>
        <dbReference type="EMBL" id="KAK7486927.1"/>
    </source>
</evidence>
<evidence type="ECO:0000256" key="1">
    <source>
        <dbReference type="SAM" id="MobiDB-lite"/>
    </source>
</evidence>
<dbReference type="Proteomes" id="UP001519460">
    <property type="component" value="Unassembled WGS sequence"/>
</dbReference>
<name>A0ABD0KJ22_9CAEN</name>
<gene>
    <name evidence="2" type="ORF">BaRGS_00021898</name>
</gene>
<comment type="caution">
    <text evidence="2">The sequence shown here is derived from an EMBL/GenBank/DDBJ whole genome shotgun (WGS) entry which is preliminary data.</text>
</comment>
<evidence type="ECO:0000313" key="3">
    <source>
        <dbReference type="Proteomes" id="UP001519460"/>
    </source>
</evidence>
<keyword evidence="3" id="KW-1185">Reference proteome</keyword>
<organism evidence="2 3">
    <name type="scientific">Batillaria attramentaria</name>
    <dbReference type="NCBI Taxonomy" id="370345"/>
    <lineage>
        <taxon>Eukaryota</taxon>
        <taxon>Metazoa</taxon>
        <taxon>Spiralia</taxon>
        <taxon>Lophotrochozoa</taxon>
        <taxon>Mollusca</taxon>
        <taxon>Gastropoda</taxon>
        <taxon>Caenogastropoda</taxon>
        <taxon>Sorbeoconcha</taxon>
        <taxon>Cerithioidea</taxon>
        <taxon>Batillariidae</taxon>
        <taxon>Batillaria</taxon>
    </lineage>
</organism>
<sequence>APVVHDHKIVPSPLRCLKDPVGRGCSKSRRKDCPENDTRRTLSGTSCRNITGLPDSDSDPDFIVQVPTRGRECQAT</sequence>
<accession>A0ABD0KJ22</accession>
<dbReference type="AlphaFoldDB" id="A0ABD0KJ22"/>
<feature type="compositionally biased region" description="Basic and acidic residues" evidence="1">
    <location>
        <begin position="31"/>
        <end position="40"/>
    </location>
</feature>
<reference evidence="2 3" key="1">
    <citation type="journal article" date="2023" name="Sci. Data">
        <title>Genome assembly of the Korean intertidal mud-creeper Batillaria attramentaria.</title>
        <authorList>
            <person name="Patra A.K."/>
            <person name="Ho P.T."/>
            <person name="Jun S."/>
            <person name="Lee S.J."/>
            <person name="Kim Y."/>
            <person name="Won Y.J."/>
        </authorList>
    </citation>
    <scope>NUCLEOTIDE SEQUENCE [LARGE SCALE GENOMIC DNA]</scope>
    <source>
        <strain evidence="2">Wonlab-2016</strain>
    </source>
</reference>